<proteinExistence type="inferred from homology"/>
<dbReference type="InterPro" id="IPR054478">
    <property type="entry name" value="LTN1_UBC"/>
</dbReference>
<reference evidence="6 7" key="1">
    <citation type="submission" date="2024-05" db="EMBL/GenBank/DDBJ databases">
        <title>A draft genome resource for the thread blight pathogen Marasmius tenuissimus strain MS-2.</title>
        <authorList>
            <person name="Yulfo-Soto G.E."/>
            <person name="Baruah I.K."/>
            <person name="Amoako-Attah I."/>
            <person name="Bukari Y."/>
            <person name="Meinhardt L.W."/>
            <person name="Bailey B.A."/>
            <person name="Cohen S.P."/>
        </authorList>
    </citation>
    <scope>NUCLEOTIDE SEQUENCE [LARGE SCALE GENOMIC DNA]</scope>
    <source>
        <strain evidence="6 7">MS-2</strain>
    </source>
</reference>
<feature type="compositionally biased region" description="Pro residues" evidence="2">
    <location>
        <begin position="28"/>
        <end position="37"/>
    </location>
</feature>
<keyword evidence="1" id="KW-0479">Metal-binding</keyword>
<dbReference type="InterPro" id="IPR054477">
    <property type="entry name" value="LTN1_E3_ligase_6th"/>
</dbReference>
<comment type="similarity">
    <text evidence="1">Belongs to the LTN1 family.</text>
</comment>
<feature type="compositionally biased region" description="Acidic residues" evidence="2">
    <location>
        <begin position="391"/>
        <end position="410"/>
    </location>
</feature>
<dbReference type="InterPro" id="IPR054476">
    <property type="entry name" value="Ltn1_N"/>
</dbReference>
<feature type="domain" description="E3 ubiquitin-protein ligase listerin ubiquitin conjugating" evidence="5">
    <location>
        <begin position="1530"/>
        <end position="1613"/>
    </location>
</feature>
<feature type="compositionally biased region" description="Basic and acidic residues" evidence="2">
    <location>
        <begin position="278"/>
        <end position="295"/>
    </location>
</feature>
<keyword evidence="1" id="KW-0863">Zinc-finger</keyword>
<comment type="catalytic activity">
    <reaction evidence="1">
        <text>S-ubiquitinyl-[E2 ubiquitin-conjugating enzyme]-L-cysteine + [acceptor protein]-L-lysine = [E2 ubiquitin-conjugating enzyme]-L-cysteine + N(6)-ubiquitinyl-[acceptor protein]-L-lysine.</text>
        <dbReference type="EC" id="2.3.2.27"/>
    </reaction>
</comment>
<dbReference type="EMBL" id="JBBXMP010000342">
    <property type="protein sequence ID" value="KAL0058252.1"/>
    <property type="molecule type" value="Genomic_DNA"/>
</dbReference>
<feature type="compositionally biased region" description="Pro residues" evidence="2">
    <location>
        <begin position="251"/>
        <end position="262"/>
    </location>
</feature>
<dbReference type="Pfam" id="PF22958">
    <property type="entry name" value="Ltn1_1st"/>
    <property type="match status" value="1"/>
</dbReference>
<feature type="compositionally biased region" description="Basic residues" evidence="2">
    <location>
        <begin position="12"/>
        <end position="22"/>
    </location>
</feature>
<dbReference type="EC" id="2.3.2.27" evidence="1"/>
<organism evidence="6 7">
    <name type="scientific">Marasmius tenuissimus</name>
    <dbReference type="NCBI Taxonomy" id="585030"/>
    <lineage>
        <taxon>Eukaryota</taxon>
        <taxon>Fungi</taxon>
        <taxon>Dikarya</taxon>
        <taxon>Basidiomycota</taxon>
        <taxon>Agaricomycotina</taxon>
        <taxon>Agaricomycetes</taxon>
        <taxon>Agaricomycetidae</taxon>
        <taxon>Agaricales</taxon>
        <taxon>Marasmiineae</taxon>
        <taxon>Marasmiaceae</taxon>
        <taxon>Marasmius</taxon>
    </lineage>
</organism>
<feature type="compositionally biased region" description="Polar residues" evidence="2">
    <location>
        <begin position="1"/>
        <end position="11"/>
    </location>
</feature>
<dbReference type="Pfam" id="PF23009">
    <property type="entry name" value="UBC_like"/>
    <property type="match status" value="1"/>
</dbReference>
<dbReference type="Pfam" id="PF22999">
    <property type="entry name" value="LTN1_E3_ligase_6th"/>
    <property type="match status" value="1"/>
</dbReference>
<comment type="pathway">
    <text evidence="1">Protein modification; protein ubiquitination.</text>
</comment>
<evidence type="ECO:0000259" key="5">
    <source>
        <dbReference type="Pfam" id="PF23009"/>
    </source>
</evidence>
<keyword evidence="1" id="KW-0808">Transferase</keyword>
<comment type="function">
    <text evidence="1">E3 ubiquitin-protein ligase. Component of the ribosome quality control complex (RQC), a ribosome-associated complex that mediates ubiquitination and extraction of incompletely synthesized nascent chains for proteasomal degradation.</text>
</comment>
<dbReference type="Proteomes" id="UP001437256">
    <property type="component" value="Unassembled WGS sequence"/>
</dbReference>
<dbReference type="PANTHER" id="PTHR12389:SF0">
    <property type="entry name" value="E3 UBIQUITIN-PROTEIN LIGASE LISTERIN"/>
    <property type="match status" value="1"/>
</dbReference>
<keyword evidence="1" id="KW-0833">Ubl conjugation pathway</keyword>
<accession>A0ABR2ZAJ8</accession>
<name>A0ABR2ZAJ8_9AGAR</name>
<dbReference type="Gene3D" id="3.30.40.10">
    <property type="entry name" value="Zinc/RING finger domain, C3HC4 (zinc finger)"/>
    <property type="match status" value="1"/>
</dbReference>
<sequence>MAKGKSSASSATRKKHAQKQAKKNADPNAPPEPPPSQKPKEKGKGKKPTRKEKEMRPKMYIAPVKPKPVQPDPLETTGLAYQLPPELLISLKSLGKKAVDTKCKGLEDLQYLWVDKVLKGENPENEYVLVDMLPVWLHHLPALFIYPSRRIRLLTATLHDAFLQVPAVNEKIVSSLTESLDEDQVSSIIGAWCIAMHDVDRAVSNAAGESWKKLLRALSNDEKLSGIIASLQSFIQRASLDPNGTYTYLNPPAPAAPPPPPSKKNAGVASRQYVSRTDTPDGESRSKAEAVEETEQDRMARIRVGALGALRWLLALRSEERVDAAAVAVAGVERSFGAAGISVPVLSQAVLRSAWVEPDTGVQQTMWQPVLLFLKEFPQAWKIEAQAHDDADAESESDEEGDNEEQEAGEDDTKPATKDKPTEQRPSVAYTEFLQFLQLGCEGSPIQGYPTIVIVLSTIPSEILNSTATPPSTSNHTLDDFFTSFWGAIDGRALSGLQRSTASAKFLGALLECFIFLVRRFWKASEPESEFIRTLVKTQLGRLWTELVGGTLKVEPKVVGERVCRTLEDLEKVDEGLWQTAWELQSAAVKDTSVRAPSLVCNVLSSFLSGSGRTKEVGRELMRDVVNVTLDGYQAALNTPEESKEKVKSYTEFFVSAFEILGKDLLADPAFAERINNLVTQNAYILLTSQPSFLLTHLSSPIVEAANQQRCWQHLLSEIATHQDPGALSSNMSKLLDMLEKDERLRTLRPKADELDSLVGKMLVDGLGGTGGNAALVKRVFKSPEPILSEQGAQSLRASLSSSFALELDGALRDDKVSIASFEVMLDLLATVLQRGAGSVLPDIFIFAHLLPKDSSSSPAIAVARRIWEEWRKDASDDEKEVVELHVKEKLRSILGDVRCRVLPEHIIQASKHLDPSLHGSLVDFIPPENELNELLESLPSDPIHASLAVLEPLIPPASMFLEESHSAQTTFDSQGHSLYARLVTALIHLVIEDRQIAKRNLWIMRHLLAFSVYAEDLINVPSGKSPIFERRAIDYGVGLGELVVKVHQVVAYVLVTSGDETACALGVLSGQAKAEEDGVGLARFIVDTVEASKRTGTIREFRVLCRVLQHVFDDVEKEEAERWITFARGVERDAPNTALAILSSINAFGSEPPRLERYRNELAANVTGVRPSNAETEGLVLLRKLAAVAPPVDSDVTFLPQQRAVNLIKTCQQWVSSDDGDVGEEVECEMTLIFAYVAPILQHVTGSHWAFVFDVIENNLENCAISEEHTLVTLVRTLRLIILIRDLAATNKALRAEWQEREGGVLKAVRDLAMSQLADVQKMAYNLLRQAARKHTEHLVVEAGVDTEDKFKAELPQELLVALQQQNGDFVLGEVEQEQNIFGYLLGWMLLFDLFEDTSLKVRSGYIEQLRALNVISLSFIPTIFGILGLDRGGIAKAFKLGVWEVQEFYVSHYETGESFSLPVFAAHLYYRSLLTVPSIIYGWVLDCKDVQLSDAVGSYTSTHFSPALIEAELENVKGASELSGDENLSVKVAKSVTEVAAAYSVDEHQLEIRVRIPSDWPLHRIEVKEVKRVGVDENRWRAWILAVQQTMWAQNGGRIVDGLALFKKNVTLHFEGQVECAICYSIIGVMDGTLPKKACKTCKNRFHAGCLYRHESFVKLPPLSFGHSSLMALL</sequence>
<feature type="domain" description="E3 ubiquitin-protein ligase listerin N-terminal" evidence="3">
    <location>
        <begin position="86"/>
        <end position="232"/>
    </location>
</feature>
<feature type="compositionally biased region" description="Basic and acidic residues" evidence="2">
    <location>
        <begin position="411"/>
        <end position="423"/>
    </location>
</feature>
<evidence type="ECO:0000313" key="7">
    <source>
        <dbReference type="Proteomes" id="UP001437256"/>
    </source>
</evidence>
<feature type="compositionally biased region" description="Basic residues" evidence="2">
    <location>
        <begin position="41"/>
        <end position="50"/>
    </location>
</feature>
<dbReference type="PANTHER" id="PTHR12389">
    <property type="entry name" value="ZINC FINGER PROTEIN 294"/>
    <property type="match status" value="1"/>
</dbReference>
<gene>
    <name evidence="6" type="ORF">AAF712_015076</name>
</gene>
<comment type="subunit">
    <text evidence="1">Component of the ribosome quality control complex (RQC).</text>
</comment>
<protein>
    <recommendedName>
        <fullName evidence="1">E3 ubiquitin-protein ligase listerin</fullName>
        <ecNumber evidence="1">2.3.2.27</ecNumber>
    </recommendedName>
    <alternativeName>
        <fullName evidence="1">RING-type E3 ubiquitin transferase listerin</fullName>
    </alternativeName>
</protein>
<comment type="caution">
    <text evidence="6">The sequence shown here is derived from an EMBL/GenBank/DDBJ whole genome shotgun (WGS) entry which is preliminary data.</text>
</comment>
<feature type="domain" description="E3 ubiquitin-protein ligase listerin HEAT repeat region" evidence="4">
    <location>
        <begin position="1313"/>
        <end position="1519"/>
    </location>
</feature>
<dbReference type="InterPro" id="IPR039795">
    <property type="entry name" value="LTN1/Rkr1"/>
</dbReference>
<evidence type="ECO:0000259" key="3">
    <source>
        <dbReference type="Pfam" id="PF22958"/>
    </source>
</evidence>
<keyword evidence="1" id="KW-0862">Zinc</keyword>
<keyword evidence="7" id="KW-1185">Reference proteome</keyword>
<feature type="region of interest" description="Disordered" evidence="2">
    <location>
        <begin position="1"/>
        <end position="58"/>
    </location>
</feature>
<feature type="region of interest" description="Disordered" evidence="2">
    <location>
        <begin position="246"/>
        <end position="295"/>
    </location>
</feature>
<evidence type="ECO:0000259" key="4">
    <source>
        <dbReference type="Pfam" id="PF22999"/>
    </source>
</evidence>
<evidence type="ECO:0000313" key="6">
    <source>
        <dbReference type="EMBL" id="KAL0058252.1"/>
    </source>
</evidence>
<evidence type="ECO:0000256" key="2">
    <source>
        <dbReference type="SAM" id="MobiDB-lite"/>
    </source>
</evidence>
<feature type="region of interest" description="Disordered" evidence="2">
    <location>
        <begin position="387"/>
        <end position="425"/>
    </location>
</feature>
<dbReference type="InterPro" id="IPR013083">
    <property type="entry name" value="Znf_RING/FYVE/PHD"/>
</dbReference>
<evidence type="ECO:0000256" key="1">
    <source>
        <dbReference type="RuleBase" id="RU367090"/>
    </source>
</evidence>